<protein>
    <submittedName>
        <fullName evidence="9">Putative type II secretion system protein F</fullName>
    </submittedName>
</protein>
<feature type="domain" description="Type II secretion system protein GspF" evidence="8">
    <location>
        <begin position="55"/>
        <end position="177"/>
    </location>
</feature>
<evidence type="ECO:0000313" key="9">
    <source>
        <dbReference type="EMBL" id="TWU59893.1"/>
    </source>
</evidence>
<keyword evidence="10" id="KW-1185">Reference proteome</keyword>
<gene>
    <name evidence="9" type="primary">gspF</name>
    <name evidence="9" type="ORF">Poly51_01660</name>
</gene>
<dbReference type="InterPro" id="IPR018076">
    <property type="entry name" value="T2SS_GspF_dom"/>
</dbReference>
<accession>A0A5C6FH35</accession>
<keyword evidence="6 7" id="KW-0472">Membrane</keyword>
<dbReference type="Gene3D" id="1.20.81.30">
    <property type="entry name" value="Type II secretion system (T2SS), domain F"/>
    <property type="match status" value="2"/>
</dbReference>
<feature type="domain" description="Type II secretion system protein GspF" evidence="8">
    <location>
        <begin position="258"/>
        <end position="379"/>
    </location>
</feature>
<proteinExistence type="inferred from homology"/>
<feature type="transmembrane region" description="Helical" evidence="7">
    <location>
        <begin position="207"/>
        <end position="225"/>
    </location>
</feature>
<evidence type="ECO:0000313" key="10">
    <source>
        <dbReference type="Proteomes" id="UP000318288"/>
    </source>
</evidence>
<evidence type="ECO:0000256" key="4">
    <source>
        <dbReference type="ARBA" id="ARBA00022692"/>
    </source>
</evidence>
<evidence type="ECO:0000256" key="5">
    <source>
        <dbReference type="ARBA" id="ARBA00022989"/>
    </source>
</evidence>
<comment type="caution">
    <text evidence="9">The sequence shown here is derived from an EMBL/GenBank/DDBJ whole genome shotgun (WGS) entry which is preliminary data.</text>
</comment>
<dbReference type="InterPro" id="IPR003004">
    <property type="entry name" value="GspF/PilC"/>
</dbReference>
<dbReference type="RefSeq" id="WP_146453454.1">
    <property type="nucleotide sequence ID" value="NZ_SJPW01000001.1"/>
</dbReference>
<dbReference type="PANTHER" id="PTHR30012:SF0">
    <property type="entry name" value="TYPE II SECRETION SYSTEM PROTEIN F-RELATED"/>
    <property type="match status" value="1"/>
</dbReference>
<name>A0A5C6FH35_9BACT</name>
<evidence type="ECO:0000256" key="1">
    <source>
        <dbReference type="ARBA" id="ARBA00004651"/>
    </source>
</evidence>
<reference evidence="9 10" key="1">
    <citation type="submission" date="2019-02" db="EMBL/GenBank/DDBJ databases">
        <title>Deep-cultivation of Planctomycetes and their phenomic and genomic characterization uncovers novel biology.</title>
        <authorList>
            <person name="Wiegand S."/>
            <person name="Jogler M."/>
            <person name="Boedeker C."/>
            <person name="Pinto D."/>
            <person name="Vollmers J."/>
            <person name="Rivas-Marin E."/>
            <person name="Kohn T."/>
            <person name="Peeters S.H."/>
            <person name="Heuer A."/>
            <person name="Rast P."/>
            <person name="Oberbeckmann S."/>
            <person name="Bunk B."/>
            <person name="Jeske O."/>
            <person name="Meyerdierks A."/>
            <person name="Storesund J.E."/>
            <person name="Kallscheuer N."/>
            <person name="Luecker S."/>
            <person name="Lage O.M."/>
            <person name="Pohl T."/>
            <person name="Merkel B.J."/>
            <person name="Hornburger P."/>
            <person name="Mueller R.-W."/>
            <person name="Bruemmer F."/>
            <person name="Labrenz M."/>
            <person name="Spormann A.M."/>
            <person name="Op Den Camp H."/>
            <person name="Overmann J."/>
            <person name="Amann R."/>
            <person name="Jetten M.S.M."/>
            <person name="Mascher T."/>
            <person name="Medema M.H."/>
            <person name="Devos D.P."/>
            <person name="Kaster A.-K."/>
            <person name="Ovreas L."/>
            <person name="Rohde M."/>
            <person name="Galperin M.Y."/>
            <person name="Jogler C."/>
        </authorList>
    </citation>
    <scope>NUCLEOTIDE SEQUENCE [LARGE SCALE GENOMIC DNA]</scope>
    <source>
        <strain evidence="9 10">Poly51</strain>
    </source>
</reference>
<evidence type="ECO:0000256" key="7">
    <source>
        <dbReference type="SAM" id="Phobius"/>
    </source>
</evidence>
<comment type="subcellular location">
    <subcellularLocation>
        <location evidence="1">Cell membrane</location>
        <topology evidence="1">Multi-pass membrane protein</topology>
    </subcellularLocation>
</comment>
<evidence type="ECO:0000259" key="8">
    <source>
        <dbReference type="Pfam" id="PF00482"/>
    </source>
</evidence>
<dbReference type="InterPro" id="IPR042094">
    <property type="entry name" value="T2SS_GspF_sf"/>
</dbReference>
<feature type="transmembrane region" description="Helical" evidence="7">
    <location>
        <begin position="353"/>
        <end position="378"/>
    </location>
</feature>
<sequence length="388" mass="42334">MTMHTAYAPIDVASADNIADIFADTRTSAVGKVERSSSASNEWIPVSQSRVLLAINQLSVMSQNGIEIAEALESVAKHCPDLRLARSLNQIHDAVNGGQSFSQAVAQHGRYFPSTLAPMLAAAEQSGEVPETLGRVCARMRGEMQMRGTIVGALIYPAILVGASTIVMTALIMGVLPQFSRVFESMGKPIPVYTQWLLAFGDFCQDWWWLIVPAVVSLIAGAVMLRSHSIVRRPLGRFLMYGPMIRDAYRPLQAGRMLRTIAAMVQGGVPMLQAVQLSRRTTNDRYWQELLSQIESNLIEGLPASQAITEVDFVPPETSQMMATAERTGRVAEVLEDIGTFYEEEASRRIKRLVVALEPAVILVMGIVVAGVVMSVMLPMLDISTIGS</sequence>
<keyword evidence="5 7" id="KW-1133">Transmembrane helix</keyword>
<dbReference type="PRINTS" id="PR00812">
    <property type="entry name" value="BCTERIALGSPF"/>
</dbReference>
<dbReference type="AlphaFoldDB" id="A0A5C6FH35"/>
<dbReference type="PANTHER" id="PTHR30012">
    <property type="entry name" value="GENERAL SECRETION PATHWAY PROTEIN"/>
    <property type="match status" value="1"/>
</dbReference>
<keyword evidence="3" id="KW-1003">Cell membrane</keyword>
<dbReference type="GO" id="GO:0005886">
    <property type="term" value="C:plasma membrane"/>
    <property type="evidence" value="ECO:0007669"/>
    <property type="project" value="UniProtKB-SubCell"/>
</dbReference>
<comment type="similarity">
    <text evidence="2">Belongs to the GSP F family.</text>
</comment>
<evidence type="ECO:0000256" key="6">
    <source>
        <dbReference type="ARBA" id="ARBA00023136"/>
    </source>
</evidence>
<evidence type="ECO:0000256" key="2">
    <source>
        <dbReference type="ARBA" id="ARBA00005745"/>
    </source>
</evidence>
<dbReference type="EMBL" id="SJPW01000001">
    <property type="protein sequence ID" value="TWU59893.1"/>
    <property type="molecule type" value="Genomic_DNA"/>
</dbReference>
<organism evidence="9 10">
    <name type="scientific">Rubripirellula tenax</name>
    <dbReference type="NCBI Taxonomy" id="2528015"/>
    <lineage>
        <taxon>Bacteria</taxon>
        <taxon>Pseudomonadati</taxon>
        <taxon>Planctomycetota</taxon>
        <taxon>Planctomycetia</taxon>
        <taxon>Pirellulales</taxon>
        <taxon>Pirellulaceae</taxon>
        <taxon>Rubripirellula</taxon>
    </lineage>
</organism>
<evidence type="ECO:0000256" key="3">
    <source>
        <dbReference type="ARBA" id="ARBA00022475"/>
    </source>
</evidence>
<dbReference type="Proteomes" id="UP000318288">
    <property type="component" value="Unassembled WGS sequence"/>
</dbReference>
<dbReference type="Pfam" id="PF00482">
    <property type="entry name" value="T2SSF"/>
    <property type="match status" value="2"/>
</dbReference>
<dbReference type="OrthoDB" id="249715at2"/>
<feature type="transmembrane region" description="Helical" evidence="7">
    <location>
        <begin position="149"/>
        <end position="176"/>
    </location>
</feature>
<keyword evidence="4 7" id="KW-0812">Transmembrane</keyword>